<feature type="region of interest" description="Disordered" evidence="1">
    <location>
        <begin position="1"/>
        <end position="81"/>
    </location>
</feature>
<sequence length="148" mass="17123">MNKFHKRMNKKRGRRENEQSEWWRPYDKKKNYKTRAAQSGLACPPDLNTTTQPRSFPYVSPAQPSPAAQYTAPLPSLPPTPTQHLQRTLNVQLPRHSCLLPSKRGIHSGKLHFPAEQLSRKFKAVTPLLYRQNITNLVKDLRIICVRD</sequence>
<evidence type="ECO:0000313" key="3">
    <source>
        <dbReference type="Proteomes" id="UP000324222"/>
    </source>
</evidence>
<gene>
    <name evidence="2" type="ORF">E2C01_091402</name>
</gene>
<dbReference type="AlphaFoldDB" id="A0A5B7JHE8"/>
<evidence type="ECO:0000313" key="2">
    <source>
        <dbReference type="EMBL" id="MPC96160.1"/>
    </source>
</evidence>
<reference evidence="2 3" key="1">
    <citation type="submission" date="2019-05" db="EMBL/GenBank/DDBJ databases">
        <title>Another draft genome of Portunus trituberculatus and its Hox gene families provides insights of decapod evolution.</title>
        <authorList>
            <person name="Jeong J.-H."/>
            <person name="Song I."/>
            <person name="Kim S."/>
            <person name="Choi T."/>
            <person name="Kim D."/>
            <person name="Ryu S."/>
            <person name="Kim W."/>
        </authorList>
    </citation>
    <scope>NUCLEOTIDE SEQUENCE [LARGE SCALE GENOMIC DNA]</scope>
    <source>
        <tissue evidence="2">Muscle</tissue>
    </source>
</reference>
<dbReference type="EMBL" id="VSRR010104848">
    <property type="protein sequence ID" value="MPC96160.1"/>
    <property type="molecule type" value="Genomic_DNA"/>
</dbReference>
<name>A0A5B7JHE8_PORTR</name>
<organism evidence="2 3">
    <name type="scientific">Portunus trituberculatus</name>
    <name type="common">Swimming crab</name>
    <name type="synonym">Neptunus trituberculatus</name>
    <dbReference type="NCBI Taxonomy" id="210409"/>
    <lineage>
        <taxon>Eukaryota</taxon>
        <taxon>Metazoa</taxon>
        <taxon>Ecdysozoa</taxon>
        <taxon>Arthropoda</taxon>
        <taxon>Crustacea</taxon>
        <taxon>Multicrustacea</taxon>
        <taxon>Malacostraca</taxon>
        <taxon>Eumalacostraca</taxon>
        <taxon>Eucarida</taxon>
        <taxon>Decapoda</taxon>
        <taxon>Pleocyemata</taxon>
        <taxon>Brachyura</taxon>
        <taxon>Eubrachyura</taxon>
        <taxon>Portunoidea</taxon>
        <taxon>Portunidae</taxon>
        <taxon>Portuninae</taxon>
        <taxon>Portunus</taxon>
    </lineage>
</organism>
<evidence type="ECO:0000256" key="1">
    <source>
        <dbReference type="SAM" id="MobiDB-lite"/>
    </source>
</evidence>
<comment type="caution">
    <text evidence="2">The sequence shown here is derived from an EMBL/GenBank/DDBJ whole genome shotgun (WGS) entry which is preliminary data.</text>
</comment>
<keyword evidence="3" id="KW-1185">Reference proteome</keyword>
<protein>
    <submittedName>
        <fullName evidence="2">Uncharacterized protein</fullName>
    </submittedName>
</protein>
<dbReference type="Proteomes" id="UP000324222">
    <property type="component" value="Unassembled WGS sequence"/>
</dbReference>
<accession>A0A5B7JHE8</accession>
<proteinExistence type="predicted"/>
<feature type="compositionally biased region" description="Basic residues" evidence="1">
    <location>
        <begin position="1"/>
        <end position="14"/>
    </location>
</feature>